<protein>
    <recommendedName>
        <fullName evidence="2">C2H2-type domain-containing protein</fullName>
    </recommendedName>
</protein>
<keyword evidence="1" id="KW-0479">Metal-binding</keyword>
<dbReference type="SMART" id="SM00355">
    <property type="entry name" value="ZnF_C2H2"/>
    <property type="match status" value="2"/>
</dbReference>
<accession>A0A0C2S5G3</accession>
<feature type="domain" description="C2H2-type" evidence="2">
    <location>
        <begin position="173"/>
        <end position="201"/>
    </location>
</feature>
<dbReference type="Proteomes" id="UP000054549">
    <property type="component" value="Unassembled WGS sequence"/>
</dbReference>
<dbReference type="HOGENOM" id="CLU_1354297_0_0_1"/>
<name>A0A0C2S5G3_AMAMK</name>
<dbReference type="InterPro" id="IPR013087">
    <property type="entry name" value="Znf_C2H2_type"/>
</dbReference>
<organism evidence="3 4">
    <name type="scientific">Amanita muscaria (strain Koide BX008)</name>
    <dbReference type="NCBI Taxonomy" id="946122"/>
    <lineage>
        <taxon>Eukaryota</taxon>
        <taxon>Fungi</taxon>
        <taxon>Dikarya</taxon>
        <taxon>Basidiomycota</taxon>
        <taxon>Agaricomycotina</taxon>
        <taxon>Agaricomycetes</taxon>
        <taxon>Agaricomycetidae</taxon>
        <taxon>Agaricales</taxon>
        <taxon>Pluteineae</taxon>
        <taxon>Amanitaceae</taxon>
        <taxon>Amanita</taxon>
    </lineage>
</organism>
<keyword evidence="1" id="KW-0863">Zinc-finger</keyword>
<evidence type="ECO:0000313" key="4">
    <source>
        <dbReference type="Proteomes" id="UP000054549"/>
    </source>
</evidence>
<evidence type="ECO:0000259" key="2">
    <source>
        <dbReference type="PROSITE" id="PS50157"/>
    </source>
</evidence>
<dbReference type="EMBL" id="KN818352">
    <property type="protein sequence ID" value="KIL57955.1"/>
    <property type="molecule type" value="Genomic_DNA"/>
</dbReference>
<dbReference type="AlphaFoldDB" id="A0A0C2S5G3"/>
<dbReference type="Gene3D" id="3.30.160.60">
    <property type="entry name" value="Classic Zinc Finger"/>
    <property type="match status" value="1"/>
</dbReference>
<proteinExistence type="predicted"/>
<dbReference type="SUPFAM" id="SSF57667">
    <property type="entry name" value="beta-beta-alpha zinc fingers"/>
    <property type="match status" value="1"/>
</dbReference>
<keyword evidence="1" id="KW-0862">Zinc</keyword>
<reference evidence="3 4" key="1">
    <citation type="submission" date="2014-04" db="EMBL/GenBank/DDBJ databases">
        <title>Evolutionary Origins and Diversification of the Mycorrhizal Mutualists.</title>
        <authorList>
            <consortium name="DOE Joint Genome Institute"/>
            <consortium name="Mycorrhizal Genomics Consortium"/>
            <person name="Kohler A."/>
            <person name="Kuo A."/>
            <person name="Nagy L.G."/>
            <person name="Floudas D."/>
            <person name="Copeland A."/>
            <person name="Barry K.W."/>
            <person name="Cichocki N."/>
            <person name="Veneault-Fourrey C."/>
            <person name="LaButti K."/>
            <person name="Lindquist E.A."/>
            <person name="Lipzen A."/>
            <person name="Lundell T."/>
            <person name="Morin E."/>
            <person name="Murat C."/>
            <person name="Riley R."/>
            <person name="Ohm R."/>
            <person name="Sun H."/>
            <person name="Tunlid A."/>
            <person name="Henrissat B."/>
            <person name="Grigoriev I.V."/>
            <person name="Hibbett D.S."/>
            <person name="Martin F."/>
        </authorList>
    </citation>
    <scope>NUCLEOTIDE SEQUENCE [LARGE SCALE GENOMIC DNA]</scope>
    <source>
        <strain evidence="3 4">Koide BX008</strain>
    </source>
</reference>
<sequence length="202" mass="22379">MPLYTVSTLAGTYSPERQTLFRNYAYHPDDPAIDSTAQSPTVAIDLPTSTYYITHDENTTRPAYTAQGISESGQSSSDHTGDLAVGKIAQSFYYPGNPAVSSMAQSPTMAVEVPALAKHCLTLDENTSMYSRVSDGSTVNWRCNFIGCPYVSRTKRDMERHCSNLSHGGCREHKCEYCGKVFVRADTLSRHVRETSCWLRQA</sequence>
<dbReference type="GO" id="GO:0008270">
    <property type="term" value="F:zinc ion binding"/>
    <property type="evidence" value="ECO:0007669"/>
    <property type="project" value="UniProtKB-KW"/>
</dbReference>
<evidence type="ECO:0000313" key="3">
    <source>
        <dbReference type="EMBL" id="KIL57955.1"/>
    </source>
</evidence>
<dbReference type="OrthoDB" id="6365676at2759"/>
<keyword evidence="4" id="KW-1185">Reference proteome</keyword>
<gene>
    <name evidence="3" type="ORF">M378DRAFT_171176</name>
</gene>
<dbReference type="InParanoid" id="A0A0C2S5G3"/>
<dbReference type="Pfam" id="PF00096">
    <property type="entry name" value="zf-C2H2"/>
    <property type="match status" value="1"/>
</dbReference>
<dbReference type="InterPro" id="IPR036236">
    <property type="entry name" value="Znf_C2H2_sf"/>
</dbReference>
<dbReference type="PROSITE" id="PS50157">
    <property type="entry name" value="ZINC_FINGER_C2H2_2"/>
    <property type="match status" value="1"/>
</dbReference>
<evidence type="ECO:0000256" key="1">
    <source>
        <dbReference type="PROSITE-ProRule" id="PRU00042"/>
    </source>
</evidence>